<dbReference type="CDD" id="cd22826">
    <property type="entry name" value="Gal_Rha_Lectin_LPHNs"/>
    <property type="match status" value="1"/>
</dbReference>
<dbReference type="InterPro" id="IPR001879">
    <property type="entry name" value="GPCR_2_extracellular_dom"/>
</dbReference>
<dbReference type="InterPro" id="IPR017983">
    <property type="entry name" value="GPCR_2_secretin-like_CS"/>
</dbReference>
<evidence type="ECO:0000313" key="23">
    <source>
        <dbReference type="Proteomes" id="UP000887568"/>
    </source>
</evidence>
<dbReference type="RefSeq" id="XP_038066882.1">
    <property type="nucleotide sequence ID" value="XM_038210954.1"/>
</dbReference>
<dbReference type="PROSITE" id="PS50261">
    <property type="entry name" value="G_PROTEIN_RECEP_F2_4"/>
    <property type="match status" value="1"/>
</dbReference>
<feature type="transmembrane region" description="Helical" evidence="16">
    <location>
        <begin position="843"/>
        <end position="866"/>
    </location>
</feature>
<evidence type="ECO:0000313" key="22">
    <source>
        <dbReference type="EnsemblMetazoa" id="XP_038066883.1"/>
    </source>
</evidence>
<dbReference type="InterPro" id="IPR017981">
    <property type="entry name" value="GPCR_2-like_7TM"/>
</dbReference>
<dbReference type="InterPro" id="IPR048072">
    <property type="entry name" value="7tmB2_latrophilin-like"/>
</dbReference>
<dbReference type="RefSeq" id="XP_038066886.1">
    <property type="nucleotide sequence ID" value="XM_038210958.1"/>
</dbReference>
<comment type="subunit">
    <text evidence="2">Homodimer; disulfide-linked.</text>
</comment>
<evidence type="ECO:0000256" key="3">
    <source>
        <dbReference type="ARBA" id="ARBA00022475"/>
    </source>
</evidence>
<evidence type="ECO:0000256" key="11">
    <source>
        <dbReference type="ARBA" id="ARBA00023170"/>
    </source>
</evidence>
<feature type="domain" description="G-protein coupled receptors family 2 profile 1" evidence="19">
    <location>
        <begin position="222"/>
        <end position="282"/>
    </location>
</feature>
<dbReference type="Gene3D" id="2.60.220.50">
    <property type="match status" value="1"/>
</dbReference>
<feature type="transmembrane region" description="Helical" evidence="16">
    <location>
        <begin position="704"/>
        <end position="723"/>
    </location>
</feature>
<evidence type="ECO:0000256" key="2">
    <source>
        <dbReference type="ARBA" id="ARBA00011748"/>
    </source>
</evidence>
<dbReference type="AlphaFoldDB" id="A0A914AT92"/>
<feature type="region of interest" description="Disordered" evidence="15">
    <location>
        <begin position="184"/>
        <end position="217"/>
    </location>
</feature>
<dbReference type="FunFam" id="2.60.120.740:FF:000001">
    <property type="entry name" value="Adhesion G protein-coupled receptor L2"/>
    <property type="match status" value="1"/>
</dbReference>
<dbReference type="InterPro" id="IPR036445">
    <property type="entry name" value="GPCR_2_extracell_dom_sf"/>
</dbReference>
<keyword evidence="23" id="KW-1185">Reference proteome</keyword>
<feature type="domain" description="GAIN-B" evidence="18">
    <location>
        <begin position="425"/>
        <end position="590"/>
    </location>
</feature>
<feature type="signal peptide" evidence="17">
    <location>
        <begin position="1"/>
        <end position="27"/>
    </location>
</feature>
<dbReference type="InterPro" id="IPR057244">
    <property type="entry name" value="GAIN_B"/>
</dbReference>
<evidence type="ECO:0000259" key="20">
    <source>
        <dbReference type="PROSITE" id="PS50228"/>
    </source>
</evidence>
<organism evidence="22 23">
    <name type="scientific">Patiria miniata</name>
    <name type="common">Bat star</name>
    <name type="synonym">Asterina miniata</name>
    <dbReference type="NCBI Taxonomy" id="46514"/>
    <lineage>
        <taxon>Eukaryota</taxon>
        <taxon>Metazoa</taxon>
        <taxon>Echinodermata</taxon>
        <taxon>Eleutherozoa</taxon>
        <taxon>Asterozoa</taxon>
        <taxon>Asteroidea</taxon>
        <taxon>Valvatacea</taxon>
        <taxon>Valvatida</taxon>
        <taxon>Asterinidae</taxon>
        <taxon>Patiria</taxon>
    </lineage>
</organism>
<feature type="transmembrane region" description="Helical" evidence="16">
    <location>
        <begin position="819"/>
        <end position="837"/>
    </location>
</feature>
<dbReference type="InterPro" id="IPR043159">
    <property type="entry name" value="Lectin_gal-bd_sf"/>
</dbReference>
<keyword evidence="3" id="KW-1003">Cell membrane</keyword>
<dbReference type="Pfam" id="PF01825">
    <property type="entry name" value="GPS"/>
    <property type="match status" value="1"/>
</dbReference>
<keyword evidence="10" id="KW-1015">Disulfide bond</keyword>
<keyword evidence="8" id="KW-0297">G-protein coupled receptor</keyword>
<keyword evidence="14" id="KW-0175">Coiled coil</keyword>
<dbReference type="EnsemblMetazoa" id="XM_038210955.1">
    <property type="protein sequence ID" value="XP_038066883.1"/>
    <property type="gene ID" value="LOC119736927"/>
</dbReference>
<dbReference type="EnsemblMetazoa" id="XM_038210954.1">
    <property type="protein sequence ID" value="XP_038066882.1"/>
    <property type="gene ID" value="LOC119736927"/>
</dbReference>
<dbReference type="SMART" id="SM00008">
    <property type="entry name" value="HormR"/>
    <property type="match status" value="1"/>
</dbReference>
<protein>
    <submittedName>
        <fullName evidence="22">Uncharacterized protein</fullName>
    </submittedName>
</protein>
<dbReference type="GeneID" id="119736927"/>
<dbReference type="PANTHER" id="PTHR12011:SF471">
    <property type="entry name" value="G-PROTEIN COUPLED RECEPTORS FAMILY 2 PROFILE 2 DOMAIN-CONTAINING PROTEIN"/>
    <property type="match status" value="1"/>
</dbReference>
<feature type="compositionally biased region" description="Pro residues" evidence="15">
    <location>
        <begin position="1026"/>
        <end position="1041"/>
    </location>
</feature>
<evidence type="ECO:0000256" key="5">
    <source>
        <dbReference type="ARBA" id="ARBA00022692"/>
    </source>
</evidence>
<dbReference type="InterPro" id="IPR000922">
    <property type="entry name" value="Lectin_gal-bd_dom"/>
</dbReference>
<evidence type="ECO:0000256" key="17">
    <source>
        <dbReference type="SAM" id="SignalP"/>
    </source>
</evidence>
<keyword evidence="7 16" id="KW-1133">Transmembrane helix</keyword>
<dbReference type="InterPro" id="IPR000203">
    <property type="entry name" value="GPS"/>
</dbReference>
<keyword evidence="6 17" id="KW-0732">Signal</keyword>
<feature type="domain" description="SUEL-type lectin" evidence="20">
    <location>
        <begin position="50"/>
        <end position="137"/>
    </location>
</feature>
<dbReference type="PROSITE" id="PS00650">
    <property type="entry name" value="G_PROTEIN_RECEP_F2_2"/>
    <property type="match status" value="1"/>
</dbReference>
<dbReference type="Gene3D" id="1.20.1070.10">
    <property type="entry name" value="Rhodopsin 7-helix transmembrane proteins"/>
    <property type="match status" value="1"/>
</dbReference>
<feature type="chain" id="PRO_5038275711" evidence="17">
    <location>
        <begin position="28"/>
        <end position="1140"/>
    </location>
</feature>
<dbReference type="Gene3D" id="4.10.1240.10">
    <property type="entry name" value="GPCR, family 2, extracellular hormone receptor domain"/>
    <property type="match status" value="1"/>
</dbReference>
<evidence type="ECO:0000256" key="1">
    <source>
        <dbReference type="ARBA" id="ARBA00004651"/>
    </source>
</evidence>
<dbReference type="GO" id="GO:0007189">
    <property type="term" value="P:adenylate cyclase-activating G protein-coupled receptor signaling pathway"/>
    <property type="evidence" value="ECO:0007669"/>
    <property type="project" value="TreeGrafter"/>
</dbReference>
<sequence>MAVRPRAGRILFCGLVCWILMLLLVGGNEVAGIPALKRVRRQDEVLYSSVCEGNTMNLRCRPGLQIQVESANFGRTDTVTCVKGPVKVTNCIQPESFAIVAASCDNKNYCSVRATNGVFGNPCPGTFKYLEVQFQCIQPPREPPTRITYFLVTLAQRPNIATTRPPTTTPMVVTTTPPLITVAVTPPPPSTTPRPKAPTTVVATEKPVTSPPSPSPSNDFDFCLTTYRRDIQWPRTASGQLSVQPCPEGTSRAGRARWHCVGSPAMWIPQSGPDLSGCESEWVDEIKDQVGASASEISEVIANVVESNDEIYGGDLLVVTDLMKDSLKSLKEELKALNQTQKFEASKIVTKNYVKIGSTVLGGSKLESWQDLPGLEKTITATNLLSSIEESGFLLAENLGSHETVTNEEGNVVLNVVAQDVSSDDFKEVSFPHPSQLTSSEWQDVTDSIIIPKASLLDRSNDGQSKVVFLAYNNLGSLLESNSFGNESEKDNYVVNSRIISASIGDPRISSNLAEPAVIVFEHNNVNFSSPMCSFLKFKNSTDSNDNTVSLTGDWSDTGCTMTGTNDTHTVCSCTHLTNFAILMNTKGTPISQSHGFVLSVITYIGFILSSICLLLAFITFAYFKNLQNDRNTIHKNLCVCLLIAEIIFMAGIDQASRGAMCTVVALLLHYFFLAAFAWMCLEGIQLYFMLVEVFEAESSRRKYYYPFGYGVPLFVVGIAAAIDIGSYGTDKYCWLEVENNFIWAFVAPVIVIIVVNTMFLSMAIFIMCRHSPMQTNQKEKSNKEKITPVLNEQNFGSSQQIVGGDNNMGVAVSWVRGALVLLCLLGITWAFGLLYVTESLLVFAYIFTIANVFQGVFIFLFHCFMNEKVVKEYRRFIRNSMWMPEWVRDRYGGTFFTGSNQQRSSSSSGKKRIWSQEEKRLSNTTGSCSVDHRKLSTSSNGRNSGEFLPVRFTASVPEKKNGNQRLSDEGIGLEMEDGHVENGQMAKGSPSPPPRRNRCNRDPPASPTEVRPLLNSPTEPQSPDGRPPPPSYRELPPPSYHRPKSGNFTSLPDLAHTGPPNTLTKHPKVTKKGSLPELPHSPLFLRTRIARMNSDSQRAGQWSPLDEQNPIDVDVADDNSGKIEFLGITNLSPRLETLI</sequence>
<feature type="compositionally biased region" description="Low complexity" evidence="15">
    <location>
        <begin position="899"/>
        <end position="909"/>
    </location>
</feature>
<feature type="domain" description="G-protein coupled receptors family 2 profile 2" evidence="21">
    <location>
        <begin position="599"/>
        <end position="867"/>
    </location>
</feature>
<dbReference type="Pfam" id="PF02793">
    <property type="entry name" value="HRM"/>
    <property type="match status" value="1"/>
</dbReference>
<reference evidence="22" key="1">
    <citation type="submission" date="2022-11" db="UniProtKB">
        <authorList>
            <consortium name="EnsemblMetazoa"/>
        </authorList>
    </citation>
    <scope>IDENTIFICATION</scope>
</reference>
<dbReference type="InterPro" id="IPR000832">
    <property type="entry name" value="GPCR_2_secretin-like"/>
</dbReference>
<evidence type="ECO:0000256" key="8">
    <source>
        <dbReference type="ARBA" id="ARBA00023040"/>
    </source>
</evidence>
<feature type="transmembrane region" description="Helical" evidence="16">
    <location>
        <begin position="636"/>
        <end position="653"/>
    </location>
</feature>
<feature type="transmembrane region" description="Helical" evidence="16">
    <location>
        <begin position="665"/>
        <end position="692"/>
    </location>
</feature>
<keyword evidence="13" id="KW-0807">Transducer</keyword>
<evidence type="ECO:0000256" key="16">
    <source>
        <dbReference type="SAM" id="Phobius"/>
    </source>
</evidence>
<keyword evidence="9 16" id="KW-0472">Membrane</keyword>
<dbReference type="PANTHER" id="PTHR12011">
    <property type="entry name" value="ADHESION G-PROTEIN COUPLED RECEPTOR"/>
    <property type="match status" value="1"/>
</dbReference>
<evidence type="ECO:0000256" key="15">
    <source>
        <dbReference type="SAM" id="MobiDB-lite"/>
    </source>
</evidence>
<dbReference type="OrthoDB" id="1100386at2759"/>
<dbReference type="Gene3D" id="2.60.120.740">
    <property type="match status" value="1"/>
</dbReference>
<keyword evidence="12" id="KW-0325">Glycoprotein</keyword>
<dbReference type="PROSITE" id="PS50227">
    <property type="entry name" value="G_PROTEIN_RECEP_F2_3"/>
    <property type="match status" value="1"/>
</dbReference>
<dbReference type="RefSeq" id="XP_038066884.1">
    <property type="nucleotide sequence ID" value="XM_038210956.1"/>
</dbReference>
<feature type="transmembrane region" description="Helical" evidence="16">
    <location>
        <begin position="597"/>
        <end position="624"/>
    </location>
</feature>
<feature type="region of interest" description="Disordered" evidence="15">
    <location>
        <begin position="899"/>
        <end position="1081"/>
    </location>
</feature>
<evidence type="ECO:0000259" key="21">
    <source>
        <dbReference type="PROSITE" id="PS50261"/>
    </source>
</evidence>
<keyword evidence="11" id="KW-0675">Receptor</keyword>
<dbReference type="Proteomes" id="UP000887568">
    <property type="component" value="Unplaced"/>
</dbReference>
<dbReference type="FunFam" id="1.20.1070.10:FF:000200">
    <property type="entry name" value="Adhesion G protein-coupled receptor L3"/>
    <property type="match status" value="1"/>
</dbReference>
<evidence type="ECO:0000256" key="7">
    <source>
        <dbReference type="ARBA" id="ARBA00022989"/>
    </source>
</evidence>
<dbReference type="EnsemblMetazoa" id="XM_038210956.1">
    <property type="protein sequence ID" value="XP_038066884.1"/>
    <property type="gene ID" value="LOC119736927"/>
</dbReference>
<dbReference type="GO" id="GO:0004930">
    <property type="term" value="F:G protein-coupled receptor activity"/>
    <property type="evidence" value="ECO:0007669"/>
    <property type="project" value="UniProtKB-KW"/>
</dbReference>
<dbReference type="SMART" id="SM00303">
    <property type="entry name" value="GPS"/>
    <property type="match status" value="1"/>
</dbReference>
<comment type="subcellular location">
    <subcellularLocation>
        <location evidence="1">Cell membrane</location>
        <topology evidence="1">Multi-pass membrane protein</topology>
    </subcellularLocation>
</comment>
<feature type="coiled-coil region" evidence="14">
    <location>
        <begin position="320"/>
        <end position="347"/>
    </location>
</feature>
<dbReference type="GO" id="GO:0030246">
    <property type="term" value="F:carbohydrate binding"/>
    <property type="evidence" value="ECO:0007669"/>
    <property type="project" value="InterPro"/>
</dbReference>
<evidence type="ECO:0000256" key="14">
    <source>
        <dbReference type="SAM" id="Coils"/>
    </source>
</evidence>
<dbReference type="PROSITE" id="PS50228">
    <property type="entry name" value="SUEL_LECTIN"/>
    <property type="match status" value="1"/>
</dbReference>
<evidence type="ECO:0000259" key="18">
    <source>
        <dbReference type="PROSITE" id="PS50221"/>
    </source>
</evidence>
<evidence type="ECO:0000256" key="13">
    <source>
        <dbReference type="ARBA" id="ARBA00023224"/>
    </source>
</evidence>
<evidence type="ECO:0000259" key="19">
    <source>
        <dbReference type="PROSITE" id="PS50227"/>
    </source>
</evidence>
<evidence type="ECO:0000256" key="9">
    <source>
        <dbReference type="ARBA" id="ARBA00023136"/>
    </source>
</evidence>
<dbReference type="EnsemblMetazoa" id="XM_038210958.1">
    <property type="protein sequence ID" value="XP_038066886.1"/>
    <property type="gene ID" value="LOC119736927"/>
</dbReference>
<dbReference type="OMA" id="NWQNTKA"/>
<keyword evidence="4" id="KW-0597">Phosphoprotein</keyword>
<dbReference type="GO" id="GO:0007166">
    <property type="term" value="P:cell surface receptor signaling pathway"/>
    <property type="evidence" value="ECO:0007669"/>
    <property type="project" value="InterPro"/>
</dbReference>
<proteinExistence type="predicted"/>
<dbReference type="InterPro" id="IPR046338">
    <property type="entry name" value="GAIN_dom_sf"/>
</dbReference>
<name>A0A914AT92_PATMI</name>
<dbReference type="Pfam" id="PF00002">
    <property type="entry name" value="7tm_2"/>
    <property type="match status" value="1"/>
</dbReference>
<dbReference type="PRINTS" id="PR00249">
    <property type="entry name" value="GPCRSECRETIN"/>
</dbReference>
<evidence type="ECO:0000256" key="4">
    <source>
        <dbReference type="ARBA" id="ARBA00022553"/>
    </source>
</evidence>
<dbReference type="GO" id="GO:0005886">
    <property type="term" value="C:plasma membrane"/>
    <property type="evidence" value="ECO:0007669"/>
    <property type="project" value="UniProtKB-SubCell"/>
</dbReference>
<dbReference type="Pfam" id="PF02140">
    <property type="entry name" value="SUEL_Lectin"/>
    <property type="match status" value="1"/>
</dbReference>
<evidence type="ECO:0000256" key="6">
    <source>
        <dbReference type="ARBA" id="ARBA00022729"/>
    </source>
</evidence>
<dbReference type="CDD" id="cd15440">
    <property type="entry name" value="7tmB2_latrophilin-like_invertebrate"/>
    <property type="match status" value="1"/>
</dbReference>
<dbReference type="Gene3D" id="1.25.40.610">
    <property type="match status" value="1"/>
</dbReference>
<dbReference type="RefSeq" id="XP_038066883.1">
    <property type="nucleotide sequence ID" value="XM_038210955.1"/>
</dbReference>
<feature type="compositionally biased region" description="Pro residues" evidence="15">
    <location>
        <begin position="185"/>
        <end position="196"/>
    </location>
</feature>
<accession>A0A914AT92</accession>
<dbReference type="PROSITE" id="PS50221">
    <property type="entry name" value="GAIN_B"/>
    <property type="match status" value="1"/>
</dbReference>
<evidence type="ECO:0000256" key="10">
    <source>
        <dbReference type="ARBA" id="ARBA00023157"/>
    </source>
</evidence>
<keyword evidence="5 16" id="KW-0812">Transmembrane</keyword>
<evidence type="ECO:0000256" key="12">
    <source>
        <dbReference type="ARBA" id="ARBA00023180"/>
    </source>
</evidence>
<feature type="transmembrane region" description="Helical" evidence="16">
    <location>
        <begin position="743"/>
        <end position="769"/>
    </location>
</feature>
<dbReference type="Pfam" id="PF16489">
    <property type="entry name" value="GAIN"/>
    <property type="match status" value="1"/>
</dbReference>
<dbReference type="InterPro" id="IPR032471">
    <property type="entry name" value="AGRL2-4_GAIN_subdom_A"/>
</dbReference>